<proteinExistence type="predicted"/>
<sequence>MGRYPKEVLDQIKRETDLPSLVRAKGVDLKQHGKDLVGQCPFHNDTSPSLVLTLKDGMWLWNCLGECQEGGASIKWVMKAEGVGFRHAVELLLNGNGHDIITADKIVKKATVRHLPSPVEMTADDQTILNQVVLGYYHETLKKTQAALSYLENRGLKCEEALNSFKLGFSDRTLGLRIPNSQRKEGKEIREHLTRIGIYRKSGHEHFNGCLVCPVMDENGTITEVYGRKINDNLRAGTAYHLYLPGPHKGIWNPQALISNEIILTESILDGMTFWINGFRNVTTAFGINGFTDEMFKAFLDHGVKIVYIAYDRDDAGDKAALELANRLMEAGIDCYRVNFPRGMDANEYAVKVTPPEKSLRLMVQSATWMGNGKPKNARSVDLQGEVEVYPEGVEVKEEKEEEVLPDEGTVLEEPTVIPSPSAAKEETVTDKNAPQKQSKVTVPAKVKGEFIEITFDDHSYRVIGLSKNMAYGVMKVNVRLMIGEKYHVDTLDLYSFRSRLGFIQNAAREVGVSEDTIKQDLGKVLLKLEELQEANIKRIMKPKKQEVTLSDEERLEALTFLKKPNLLKCILQDFERCGVVGETTNKLIGYLACVSRNLLKPLGIIIQSSSAAGKTYLMESLLTFFPRESWKKYSAMTGQSLFYMGETELKYKILAIVEEEGAERASYPLKLLQSEGELTIASTGKDPSGKLMVHHYRIEGPVVIIITTTNIEIDEELQNRCIILTVNEDRDQTRAIHQLQRELETLEGHRSQQEWEHIRTVHQNAQRLLRPITVINPYARNLTFLDNKTRTRRDHMKYLTLIKTITLLHQYQRPIKTDIYKKKPTQYIEVTLEDIEIANRLASEALGRSLDELTPQTRRVLNLLN</sequence>
<evidence type="ECO:0000256" key="7">
    <source>
        <dbReference type="ARBA" id="ARBA00022771"/>
    </source>
</evidence>
<protein>
    <submittedName>
        <fullName evidence="11">CHC2 zinc finger domain-containing protein</fullName>
    </submittedName>
</protein>
<evidence type="ECO:0000256" key="8">
    <source>
        <dbReference type="ARBA" id="ARBA00022833"/>
    </source>
</evidence>
<evidence type="ECO:0000256" key="2">
    <source>
        <dbReference type="ARBA" id="ARBA00022515"/>
    </source>
</evidence>
<dbReference type="Pfam" id="PF08275">
    <property type="entry name" value="DNAG_N"/>
    <property type="match status" value="1"/>
</dbReference>
<dbReference type="SUPFAM" id="SSF57783">
    <property type="entry name" value="Zinc beta-ribbon"/>
    <property type="match status" value="1"/>
</dbReference>
<keyword evidence="4" id="KW-0548">Nucleotidyltransferase</keyword>
<dbReference type="InterPro" id="IPR034154">
    <property type="entry name" value="TOPRIM_DnaG/twinkle"/>
</dbReference>
<dbReference type="Pfam" id="PF01807">
    <property type="entry name" value="Zn_ribbon_DnaG"/>
    <property type="match status" value="1"/>
</dbReference>
<dbReference type="InterPro" id="IPR002694">
    <property type="entry name" value="Znf_CHC2"/>
</dbReference>
<dbReference type="SMART" id="SM00400">
    <property type="entry name" value="ZnF_CHCC"/>
    <property type="match status" value="1"/>
</dbReference>
<dbReference type="PANTHER" id="PTHR30313">
    <property type="entry name" value="DNA PRIMASE"/>
    <property type="match status" value="1"/>
</dbReference>
<evidence type="ECO:0000256" key="6">
    <source>
        <dbReference type="ARBA" id="ARBA00022723"/>
    </source>
</evidence>
<evidence type="ECO:0000256" key="9">
    <source>
        <dbReference type="ARBA" id="ARBA00023163"/>
    </source>
</evidence>
<gene>
    <name evidence="11" type="ORF">ACFL27_27465</name>
</gene>
<evidence type="ECO:0000313" key="11">
    <source>
        <dbReference type="EMBL" id="MFC1853940.1"/>
    </source>
</evidence>
<keyword evidence="5" id="KW-0235">DNA replication</keyword>
<keyword evidence="9" id="KW-0804">Transcription</keyword>
<comment type="caution">
    <text evidence="11">The sequence shown here is derived from an EMBL/GenBank/DDBJ whole genome shotgun (WGS) entry which is preliminary data.</text>
</comment>
<feature type="domain" description="Toprim" evidence="10">
    <location>
        <begin position="260"/>
        <end position="343"/>
    </location>
</feature>
<dbReference type="CDD" id="cd01029">
    <property type="entry name" value="TOPRIM_primases"/>
    <property type="match status" value="1"/>
</dbReference>
<reference evidence="11 12" key="1">
    <citation type="submission" date="2024-09" db="EMBL/GenBank/DDBJ databases">
        <title>Laminarin stimulates single cell rates of sulfate reduction while oxygen inhibits transcriptomic activity in coastal marine sediment.</title>
        <authorList>
            <person name="Lindsay M."/>
            <person name="Orcutt B."/>
            <person name="Emerson D."/>
            <person name="Stepanauskas R."/>
            <person name="D'Angelo T."/>
        </authorList>
    </citation>
    <scope>NUCLEOTIDE SEQUENCE [LARGE SCALE GENOMIC DNA]</scope>
    <source>
        <strain evidence="11">SAG AM-311-K15</strain>
    </source>
</reference>
<dbReference type="Proteomes" id="UP001594351">
    <property type="component" value="Unassembled WGS sequence"/>
</dbReference>
<dbReference type="InterPro" id="IPR013264">
    <property type="entry name" value="DNAG_N"/>
</dbReference>
<evidence type="ECO:0000256" key="3">
    <source>
        <dbReference type="ARBA" id="ARBA00022679"/>
    </source>
</evidence>
<evidence type="ECO:0000256" key="5">
    <source>
        <dbReference type="ARBA" id="ARBA00022705"/>
    </source>
</evidence>
<dbReference type="Gene3D" id="3.90.580.10">
    <property type="entry name" value="Zinc finger, CHC2-type domain"/>
    <property type="match status" value="1"/>
</dbReference>
<evidence type="ECO:0000256" key="1">
    <source>
        <dbReference type="ARBA" id="ARBA00022478"/>
    </source>
</evidence>
<dbReference type="InterPro" id="IPR006171">
    <property type="entry name" value="TOPRIM_dom"/>
</dbReference>
<name>A0ABV6Z676_UNCC1</name>
<evidence type="ECO:0000313" key="12">
    <source>
        <dbReference type="Proteomes" id="UP001594351"/>
    </source>
</evidence>
<organism evidence="11 12">
    <name type="scientific">candidate division CSSED10-310 bacterium</name>
    <dbReference type="NCBI Taxonomy" id="2855610"/>
    <lineage>
        <taxon>Bacteria</taxon>
        <taxon>Bacteria division CSSED10-310</taxon>
    </lineage>
</organism>
<evidence type="ECO:0000256" key="4">
    <source>
        <dbReference type="ARBA" id="ARBA00022695"/>
    </source>
</evidence>
<dbReference type="InterPro" id="IPR037068">
    <property type="entry name" value="DNA_primase_core_N_sf"/>
</dbReference>
<dbReference type="InterPro" id="IPR050219">
    <property type="entry name" value="DnaG_primase"/>
</dbReference>
<dbReference type="SUPFAM" id="SSF56731">
    <property type="entry name" value="DNA primase core"/>
    <property type="match status" value="1"/>
</dbReference>
<keyword evidence="2" id="KW-0639">Primosome</keyword>
<dbReference type="Gene3D" id="3.40.1360.10">
    <property type="match status" value="1"/>
</dbReference>
<keyword evidence="12" id="KW-1185">Reference proteome</keyword>
<dbReference type="PROSITE" id="PS50880">
    <property type="entry name" value="TOPRIM"/>
    <property type="match status" value="1"/>
</dbReference>
<keyword evidence="1" id="KW-0240">DNA-directed RNA polymerase</keyword>
<accession>A0ABV6Z676</accession>
<feature type="non-terminal residue" evidence="11">
    <location>
        <position position="866"/>
    </location>
</feature>
<keyword evidence="3" id="KW-0808">Transferase</keyword>
<keyword evidence="8" id="KW-0862">Zinc</keyword>
<dbReference type="Gene3D" id="3.90.980.10">
    <property type="entry name" value="DNA primase, catalytic core, N-terminal domain"/>
    <property type="match status" value="1"/>
</dbReference>
<dbReference type="Pfam" id="PF13155">
    <property type="entry name" value="Toprim_2"/>
    <property type="match status" value="1"/>
</dbReference>
<dbReference type="EMBL" id="JBHPBY010000653">
    <property type="protein sequence ID" value="MFC1853940.1"/>
    <property type="molecule type" value="Genomic_DNA"/>
</dbReference>
<keyword evidence="6" id="KW-0479">Metal-binding</keyword>
<dbReference type="InterPro" id="IPR036977">
    <property type="entry name" value="DNA_primase_Znf_CHC2"/>
</dbReference>
<dbReference type="PANTHER" id="PTHR30313:SF2">
    <property type="entry name" value="DNA PRIMASE"/>
    <property type="match status" value="1"/>
</dbReference>
<keyword evidence="7" id="KW-0863">Zinc-finger</keyword>
<evidence type="ECO:0000259" key="10">
    <source>
        <dbReference type="PROSITE" id="PS50880"/>
    </source>
</evidence>